<feature type="transmembrane region" description="Helical" evidence="6">
    <location>
        <begin position="127"/>
        <end position="148"/>
    </location>
</feature>
<dbReference type="CDD" id="cd17325">
    <property type="entry name" value="MFS_MdtG_SLC18_like"/>
    <property type="match status" value="1"/>
</dbReference>
<feature type="transmembrane region" description="Helical" evidence="6">
    <location>
        <begin position="321"/>
        <end position="339"/>
    </location>
</feature>
<evidence type="ECO:0000256" key="2">
    <source>
        <dbReference type="ARBA" id="ARBA00022448"/>
    </source>
</evidence>
<dbReference type="Proteomes" id="UP000008136">
    <property type="component" value="Chromosome"/>
</dbReference>
<keyword evidence="2" id="KW-0813">Transport</keyword>
<gene>
    <name evidence="8" type="ordered locus">Arcve_0284</name>
</gene>
<name>F2KP11_ARCVS</name>
<reference evidence="8 9" key="1">
    <citation type="submission" date="2011-03" db="EMBL/GenBank/DDBJ databases">
        <title>The complete genome of Archaeoglobus veneficus SNP6.</title>
        <authorList>
            <consortium name="US DOE Joint Genome Institute (JGI-PGF)"/>
            <person name="Lucas S."/>
            <person name="Copeland A."/>
            <person name="Lapidus A."/>
            <person name="Bruce D."/>
            <person name="Goodwin L."/>
            <person name="Pitluck S."/>
            <person name="Kyrpides N."/>
            <person name="Mavromatis K."/>
            <person name="Pagani I."/>
            <person name="Ivanova N."/>
            <person name="Mikhailova N."/>
            <person name="Lu M."/>
            <person name="Detter J.C."/>
            <person name="Tapia R."/>
            <person name="Han C."/>
            <person name="Land M."/>
            <person name="Hauser L."/>
            <person name="Markowitz V."/>
            <person name="Cheng J.-F."/>
            <person name="Hugenholtz P."/>
            <person name="Woyke T."/>
            <person name="Wu D."/>
            <person name="Spring S."/>
            <person name="Brambilla E."/>
            <person name="Klenk H.-P."/>
            <person name="Eisen J.A."/>
        </authorList>
    </citation>
    <scope>NUCLEOTIDE SEQUENCE [LARGE SCALE GENOMIC DNA]</scope>
    <source>
        <strain>SNP6</strain>
    </source>
</reference>
<feature type="transmembrane region" description="Helical" evidence="6">
    <location>
        <begin position="34"/>
        <end position="56"/>
    </location>
</feature>
<sequence>MSLSVLFTAVFAAMLGLGIVVPLLPEYAESLGASGFWIGAVFAGFAFSRAVFTPFVGSASDKLGRRPFIILGLLFYTIISVTYLFADSVYTLTAVRVLHGVASAMIVPVAMAYTAELSPKGQEGKYMGSFTVSLFLGMGLGPLIGGVIKDTLGMPYVFLSMAALSAVSLLICIVSLPESKAKGTRNASLKAAVKNRLIKAMMLFRFQNAFCVGAIMAFLPLLAHSLGLSSTQIGFVITSNVLLSAMLQRFFGNVADRHNRALLVIIGSIVGTTSPLLIPLASSFLQLLLLSLLSGLGTAIALPAATAIATVAGREVGQGSAMGAFNTAMSVGMITSPIVSGFVKDVLNVKAVFYVAALVSFTIIAVFSRMILKVQNVCNV</sequence>
<dbReference type="RefSeq" id="WP_013682995.1">
    <property type="nucleotide sequence ID" value="NC_015320.1"/>
</dbReference>
<dbReference type="Gene3D" id="1.20.1720.10">
    <property type="entry name" value="Multidrug resistance protein D"/>
    <property type="match status" value="1"/>
</dbReference>
<evidence type="ECO:0000313" key="8">
    <source>
        <dbReference type="EMBL" id="AEA46319.1"/>
    </source>
</evidence>
<feature type="transmembrane region" description="Helical" evidence="6">
    <location>
        <begin position="262"/>
        <end position="281"/>
    </location>
</feature>
<dbReference type="Gene3D" id="1.20.1250.20">
    <property type="entry name" value="MFS general substrate transporter like domains"/>
    <property type="match status" value="1"/>
</dbReference>
<evidence type="ECO:0000256" key="1">
    <source>
        <dbReference type="ARBA" id="ARBA00004141"/>
    </source>
</evidence>
<dbReference type="PROSITE" id="PS50850">
    <property type="entry name" value="MFS"/>
    <property type="match status" value="1"/>
</dbReference>
<dbReference type="InterPro" id="IPR036259">
    <property type="entry name" value="MFS_trans_sf"/>
</dbReference>
<proteinExistence type="predicted"/>
<dbReference type="OrthoDB" id="117970at2157"/>
<accession>F2KP11</accession>
<feature type="transmembrane region" description="Helical" evidence="6">
    <location>
        <begin position="231"/>
        <end position="250"/>
    </location>
</feature>
<dbReference type="SUPFAM" id="SSF103473">
    <property type="entry name" value="MFS general substrate transporter"/>
    <property type="match status" value="1"/>
</dbReference>
<feature type="transmembrane region" description="Helical" evidence="6">
    <location>
        <begin position="287"/>
        <end position="309"/>
    </location>
</feature>
<feature type="domain" description="Major facilitator superfamily (MFS) profile" evidence="7">
    <location>
        <begin position="2"/>
        <end position="375"/>
    </location>
</feature>
<evidence type="ECO:0000256" key="6">
    <source>
        <dbReference type="SAM" id="Phobius"/>
    </source>
</evidence>
<comment type="subcellular location">
    <subcellularLocation>
        <location evidence="1">Membrane</location>
        <topology evidence="1">Multi-pass membrane protein</topology>
    </subcellularLocation>
</comment>
<dbReference type="Pfam" id="PF07690">
    <property type="entry name" value="MFS_1"/>
    <property type="match status" value="2"/>
</dbReference>
<organism evidence="8 9">
    <name type="scientific">Archaeoglobus veneficus (strain DSM 11195 / SNP6)</name>
    <dbReference type="NCBI Taxonomy" id="693661"/>
    <lineage>
        <taxon>Archaea</taxon>
        <taxon>Methanobacteriati</taxon>
        <taxon>Methanobacteriota</taxon>
        <taxon>Archaeoglobi</taxon>
        <taxon>Archaeoglobales</taxon>
        <taxon>Archaeoglobaceae</taxon>
        <taxon>Archaeoglobus</taxon>
    </lineage>
</organism>
<dbReference type="EMBL" id="CP002588">
    <property type="protein sequence ID" value="AEA46319.1"/>
    <property type="molecule type" value="Genomic_DNA"/>
</dbReference>
<keyword evidence="4 6" id="KW-1133">Transmembrane helix</keyword>
<evidence type="ECO:0000256" key="4">
    <source>
        <dbReference type="ARBA" id="ARBA00022989"/>
    </source>
</evidence>
<keyword evidence="5 6" id="KW-0472">Membrane</keyword>
<keyword evidence="9" id="KW-1185">Reference proteome</keyword>
<dbReference type="AlphaFoldDB" id="F2KP11"/>
<dbReference type="PANTHER" id="PTHR42718">
    <property type="entry name" value="MAJOR FACILITATOR SUPERFAMILY MULTIDRUG TRANSPORTER MFSC"/>
    <property type="match status" value="1"/>
</dbReference>
<dbReference type="InterPro" id="IPR020846">
    <property type="entry name" value="MFS_dom"/>
</dbReference>
<dbReference type="eggNOG" id="arCOG00130">
    <property type="taxonomic scope" value="Archaea"/>
</dbReference>
<dbReference type="HOGENOM" id="CLU_001265_10_14_2"/>
<evidence type="ECO:0000259" key="7">
    <source>
        <dbReference type="PROSITE" id="PS50850"/>
    </source>
</evidence>
<dbReference type="PANTHER" id="PTHR42718:SF9">
    <property type="entry name" value="MAJOR FACILITATOR SUPERFAMILY MULTIDRUG TRANSPORTER MFSC"/>
    <property type="match status" value="1"/>
</dbReference>
<feature type="transmembrane region" description="Helical" evidence="6">
    <location>
        <begin position="197"/>
        <end position="219"/>
    </location>
</feature>
<evidence type="ECO:0000313" key="9">
    <source>
        <dbReference type="Proteomes" id="UP000008136"/>
    </source>
</evidence>
<dbReference type="GO" id="GO:0022857">
    <property type="term" value="F:transmembrane transporter activity"/>
    <property type="evidence" value="ECO:0007669"/>
    <property type="project" value="InterPro"/>
</dbReference>
<evidence type="ECO:0000256" key="5">
    <source>
        <dbReference type="ARBA" id="ARBA00023136"/>
    </source>
</evidence>
<evidence type="ECO:0000256" key="3">
    <source>
        <dbReference type="ARBA" id="ARBA00022692"/>
    </source>
</evidence>
<dbReference type="InterPro" id="IPR011701">
    <property type="entry name" value="MFS"/>
</dbReference>
<dbReference type="GO" id="GO:0016020">
    <property type="term" value="C:membrane"/>
    <property type="evidence" value="ECO:0007669"/>
    <property type="project" value="UniProtKB-SubCell"/>
</dbReference>
<protein>
    <submittedName>
        <fullName evidence="8">Major facilitator superfamily MFS_1</fullName>
    </submittedName>
</protein>
<keyword evidence="3 6" id="KW-0812">Transmembrane</keyword>
<feature type="transmembrane region" description="Helical" evidence="6">
    <location>
        <begin position="68"/>
        <end position="85"/>
    </location>
</feature>
<feature type="transmembrane region" description="Helical" evidence="6">
    <location>
        <begin position="97"/>
        <end position="115"/>
    </location>
</feature>
<dbReference type="GeneID" id="10393378"/>
<feature type="transmembrane region" description="Helical" evidence="6">
    <location>
        <begin position="154"/>
        <end position="176"/>
    </location>
</feature>
<dbReference type="KEGG" id="ave:Arcve_0284"/>
<feature type="transmembrane region" description="Helical" evidence="6">
    <location>
        <begin position="351"/>
        <end position="372"/>
    </location>
</feature>
<dbReference type="STRING" id="693661.Arcve_0284"/>